<dbReference type="EMBL" id="BMAT01006513">
    <property type="protein sequence ID" value="GFS14260.1"/>
    <property type="molecule type" value="Genomic_DNA"/>
</dbReference>
<name>A0AAV4IWB1_9GAST</name>
<feature type="domain" description="Mutator-like transposase" evidence="1">
    <location>
        <begin position="2"/>
        <end position="122"/>
    </location>
</feature>
<accession>A0AAV4IWB1</accession>
<reference evidence="2 3" key="1">
    <citation type="journal article" date="2021" name="Elife">
        <title>Chloroplast acquisition without the gene transfer in kleptoplastic sea slugs, Plakobranchus ocellatus.</title>
        <authorList>
            <person name="Maeda T."/>
            <person name="Takahashi S."/>
            <person name="Yoshida T."/>
            <person name="Shimamura S."/>
            <person name="Takaki Y."/>
            <person name="Nagai Y."/>
            <person name="Toyoda A."/>
            <person name="Suzuki Y."/>
            <person name="Arimoto A."/>
            <person name="Ishii H."/>
            <person name="Satoh N."/>
            <person name="Nishiyama T."/>
            <person name="Hasebe M."/>
            <person name="Maruyama T."/>
            <person name="Minagawa J."/>
            <person name="Obokata J."/>
            <person name="Shigenobu S."/>
        </authorList>
    </citation>
    <scope>NUCLEOTIDE SEQUENCE [LARGE SCALE GENOMIC DNA]</scope>
</reference>
<keyword evidence="3" id="KW-1185">Reference proteome</keyword>
<dbReference type="Pfam" id="PF20700">
    <property type="entry name" value="Mutator"/>
    <property type="match status" value="1"/>
</dbReference>
<proteinExistence type="predicted"/>
<dbReference type="Proteomes" id="UP000762676">
    <property type="component" value="Unassembled WGS sequence"/>
</dbReference>
<evidence type="ECO:0000259" key="1">
    <source>
        <dbReference type="Pfam" id="PF20700"/>
    </source>
</evidence>
<dbReference type="InterPro" id="IPR049012">
    <property type="entry name" value="Mutator_transp_dom"/>
</dbReference>
<comment type="caution">
    <text evidence="2">The sequence shown here is derived from an EMBL/GenBank/DDBJ whole genome shotgun (WGS) entry which is preliminary data.</text>
</comment>
<dbReference type="AlphaFoldDB" id="A0AAV4IWB1"/>
<organism evidence="2 3">
    <name type="scientific">Elysia marginata</name>
    <dbReference type="NCBI Taxonomy" id="1093978"/>
    <lineage>
        <taxon>Eukaryota</taxon>
        <taxon>Metazoa</taxon>
        <taxon>Spiralia</taxon>
        <taxon>Lophotrochozoa</taxon>
        <taxon>Mollusca</taxon>
        <taxon>Gastropoda</taxon>
        <taxon>Heterobranchia</taxon>
        <taxon>Euthyneura</taxon>
        <taxon>Panpulmonata</taxon>
        <taxon>Sacoglossa</taxon>
        <taxon>Placobranchoidea</taxon>
        <taxon>Plakobranchidae</taxon>
        <taxon>Elysia</taxon>
    </lineage>
</organism>
<gene>
    <name evidence="2" type="ORF">ElyMa_003158600</name>
</gene>
<evidence type="ECO:0000313" key="3">
    <source>
        <dbReference type="Proteomes" id="UP000762676"/>
    </source>
</evidence>
<sequence>MASLFSGMGPYCLNNFCDALEMPSIHQKTFNTIMKRFYSQNQRLLEEIFSKAASMVCKELIRLYSLDVTEEDVTDISGSYDGSWPTQGHKPQIGIGCMIDVVTGLVIDGHVCSLHCHTCAQSGEFVRSTPLVGSVRSTSKDHRG</sequence>
<evidence type="ECO:0000313" key="2">
    <source>
        <dbReference type="EMBL" id="GFS14260.1"/>
    </source>
</evidence>
<protein>
    <recommendedName>
        <fullName evidence="1">Mutator-like transposase domain-containing protein</fullName>
    </recommendedName>
</protein>